<evidence type="ECO:0008006" key="4">
    <source>
        <dbReference type="Google" id="ProtNLM"/>
    </source>
</evidence>
<keyword evidence="3" id="KW-1185">Reference proteome</keyword>
<dbReference type="OrthoDB" id="8029054at2759"/>
<organism evidence="2 3">
    <name type="scientific">Lucilia cuprina</name>
    <name type="common">Green bottle fly</name>
    <name type="synonym">Australian sheep blowfly</name>
    <dbReference type="NCBI Taxonomy" id="7375"/>
    <lineage>
        <taxon>Eukaryota</taxon>
        <taxon>Metazoa</taxon>
        <taxon>Ecdysozoa</taxon>
        <taxon>Arthropoda</taxon>
        <taxon>Hexapoda</taxon>
        <taxon>Insecta</taxon>
        <taxon>Pterygota</taxon>
        <taxon>Neoptera</taxon>
        <taxon>Endopterygota</taxon>
        <taxon>Diptera</taxon>
        <taxon>Brachycera</taxon>
        <taxon>Muscomorpha</taxon>
        <taxon>Oestroidea</taxon>
        <taxon>Calliphoridae</taxon>
        <taxon>Luciliinae</taxon>
        <taxon>Lucilia</taxon>
    </lineage>
</organism>
<accession>A0A0L0C9E9</accession>
<dbReference type="Proteomes" id="UP000037069">
    <property type="component" value="Unassembled WGS sequence"/>
</dbReference>
<sequence length="202" mass="22794">MSSFTTVLLSVLCCTVCFSLGKGDASFPEDTYINALQNSHQTDTDYNGDFGGYNYTPPPNNQYLPPSTPAPVYGPPAPVYGPPAPVYGPPQPTYYKPVPYPYHPRDHLSLLHKLKTKINLFTIGKIILKLLIFKKIVKFIGVICLLLFLPKLKDMFKEEPSSDEDGMESKQVETEQDVLEKRIEEVYDFAMKAFEKFQENTA</sequence>
<dbReference type="STRING" id="7375.A0A0L0C9E9"/>
<feature type="signal peptide" evidence="1">
    <location>
        <begin position="1"/>
        <end position="25"/>
    </location>
</feature>
<reference evidence="2 3" key="1">
    <citation type="journal article" date="2015" name="Nat. Commun.">
        <title>Lucilia cuprina genome unlocks parasitic fly biology to underpin future interventions.</title>
        <authorList>
            <person name="Anstead C.A."/>
            <person name="Korhonen P.K."/>
            <person name="Young N.D."/>
            <person name="Hall R.S."/>
            <person name="Jex A.R."/>
            <person name="Murali S.C."/>
            <person name="Hughes D.S."/>
            <person name="Lee S.F."/>
            <person name="Perry T."/>
            <person name="Stroehlein A.J."/>
            <person name="Ansell B.R."/>
            <person name="Breugelmans B."/>
            <person name="Hofmann A."/>
            <person name="Qu J."/>
            <person name="Dugan S."/>
            <person name="Lee S.L."/>
            <person name="Chao H."/>
            <person name="Dinh H."/>
            <person name="Han Y."/>
            <person name="Doddapaneni H.V."/>
            <person name="Worley K.C."/>
            <person name="Muzny D.M."/>
            <person name="Ioannidis P."/>
            <person name="Waterhouse R.M."/>
            <person name="Zdobnov E.M."/>
            <person name="James P.J."/>
            <person name="Bagnall N.H."/>
            <person name="Kotze A.C."/>
            <person name="Gibbs R.A."/>
            <person name="Richards S."/>
            <person name="Batterham P."/>
            <person name="Gasser R.B."/>
        </authorList>
    </citation>
    <scope>NUCLEOTIDE SEQUENCE [LARGE SCALE GENOMIC DNA]</scope>
    <source>
        <strain evidence="2 3">LS</strain>
        <tissue evidence="2">Full body</tissue>
    </source>
</reference>
<comment type="caution">
    <text evidence="2">The sequence shown here is derived from an EMBL/GenBank/DDBJ whole genome shotgun (WGS) entry which is preliminary data.</text>
</comment>
<gene>
    <name evidence="2" type="ORF">FF38_04437</name>
</gene>
<dbReference type="AlphaFoldDB" id="A0A0L0C9E9"/>
<keyword evidence="1" id="KW-0732">Signal</keyword>
<evidence type="ECO:0000256" key="1">
    <source>
        <dbReference type="SAM" id="SignalP"/>
    </source>
</evidence>
<feature type="chain" id="PRO_5005535736" description="DUF4794 domain-containing protein" evidence="1">
    <location>
        <begin position="26"/>
        <end position="202"/>
    </location>
</feature>
<dbReference type="OMA" id="IFKDDMM"/>
<dbReference type="EMBL" id="JRES01000826">
    <property type="protein sequence ID" value="KNC28064.1"/>
    <property type="molecule type" value="Genomic_DNA"/>
</dbReference>
<evidence type="ECO:0000313" key="2">
    <source>
        <dbReference type="EMBL" id="KNC28064.1"/>
    </source>
</evidence>
<protein>
    <recommendedName>
        <fullName evidence="4">DUF4794 domain-containing protein</fullName>
    </recommendedName>
</protein>
<proteinExistence type="predicted"/>
<name>A0A0L0C9E9_LUCCU</name>
<evidence type="ECO:0000313" key="3">
    <source>
        <dbReference type="Proteomes" id="UP000037069"/>
    </source>
</evidence>